<dbReference type="EMBL" id="JNVN01000633">
    <property type="protein sequence ID" value="KHJ34873.1"/>
    <property type="molecule type" value="Genomic_DNA"/>
</dbReference>
<accession>A0A0B1P9F5</accession>
<name>A0A0B1P9F5_UNCNE</name>
<protein>
    <submittedName>
        <fullName evidence="1">Uncharacterized protein</fullName>
    </submittedName>
</protein>
<organism evidence="1 2">
    <name type="scientific">Uncinula necator</name>
    <name type="common">Grape powdery mildew</name>
    <dbReference type="NCBI Taxonomy" id="52586"/>
    <lineage>
        <taxon>Eukaryota</taxon>
        <taxon>Fungi</taxon>
        <taxon>Dikarya</taxon>
        <taxon>Ascomycota</taxon>
        <taxon>Pezizomycotina</taxon>
        <taxon>Leotiomycetes</taxon>
        <taxon>Erysiphales</taxon>
        <taxon>Erysiphaceae</taxon>
        <taxon>Erysiphe</taxon>
    </lineage>
</organism>
<evidence type="ECO:0000313" key="1">
    <source>
        <dbReference type="EMBL" id="KHJ34873.1"/>
    </source>
</evidence>
<proteinExistence type="predicted"/>
<keyword evidence="2" id="KW-1185">Reference proteome</keyword>
<sequence length="96" mass="11328">MIKNAVYTYEIRLWKERDLALKKLDENLKATVGDQFKQHLMGEITERVKLKSPFENVMLAVASVKADLKAEFELFKSIPYRKPVNDYFSLWQIFSI</sequence>
<comment type="caution">
    <text evidence="1">The sequence shown here is derived from an EMBL/GenBank/DDBJ whole genome shotgun (WGS) entry which is preliminary data.</text>
</comment>
<reference evidence="1 2" key="1">
    <citation type="journal article" date="2014" name="BMC Genomics">
        <title>Adaptive genomic structural variation in the grape powdery mildew pathogen, Erysiphe necator.</title>
        <authorList>
            <person name="Jones L."/>
            <person name="Riaz S."/>
            <person name="Morales-Cruz A."/>
            <person name="Amrine K.C."/>
            <person name="McGuire B."/>
            <person name="Gubler W.D."/>
            <person name="Walker M.A."/>
            <person name="Cantu D."/>
        </authorList>
    </citation>
    <scope>NUCLEOTIDE SEQUENCE [LARGE SCALE GENOMIC DNA]</scope>
    <source>
        <strain evidence="2">c</strain>
    </source>
</reference>
<dbReference type="HOGENOM" id="CLU_2361299_0_0_1"/>
<dbReference type="AlphaFoldDB" id="A0A0B1P9F5"/>
<evidence type="ECO:0000313" key="2">
    <source>
        <dbReference type="Proteomes" id="UP000030854"/>
    </source>
</evidence>
<gene>
    <name evidence="1" type="ORF">EV44_g3538</name>
</gene>
<dbReference type="Proteomes" id="UP000030854">
    <property type="component" value="Unassembled WGS sequence"/>
</dbReference>